<gene>
    <name evidence="6" type="ORF">J2S01_002339</name>
</gene>
<feature type="domain" description="HTH marR-type" evidence="5">
    <location>
        <begin position="15"/>
        <end position="146"/>
    </location>
</feature>
<dbReference type="InterPro" id="IPR023187">
    <property type="entry name" value="Tscrpt_reg_MarR-type_CS"/>
</dbReference>
<dbReference type="InterPro" id="IPR000835">
    <property type="entry name" value="HTH_MarR-typ"/>
</dbReference>
<comment type="caution">
    <text evidence="6">The sequence shown here is derived from an EMBL/GenBank/DDBJ whole genome shotgun (WGS) entry which is preliminary data.</text>
</comment>
<dbReference type="GO" id="GO:0003677">
    <property type="term" value="F:DNA binding"/>
    <property type="evidence" value="ECO:0007669"/>
    <property type="project" value="UniProtKB-KW"/>
</dbReference>
<evidence type="ECO:0000256" key="4">
    <source>
        <dbReference type="SAM" id="MobiDB-lite"/>
    </source>
</evidence>
<dbReference type="SUPFAM" id="SSF46785">
    <property type="entry name" value="Winged helix' DNA-binding domain"/>
    <property type="match status" value="1"/>
</dbReference>
<dbReference type="SMART" id="SM00347">
    <property type="entry name" value="HTH_MARR"/>
    <property type="match status" value="1"/>
</dbReference>
<dbReference type="PRINTS" id="PR00598">
    <property type="entry name" value="HTHMARR"/>
</dbReference>
<evidence type="ECO:0000256" key="1">
    <source>
        <dbReference type="ARBA" id="ARBA00023015"/>
    </source>
</evidence>
<keyword evidence="2 6" id="KW-0238">DNA-binding</keyword>
<dbReference type="Pfam" id="PF12802">
    <property type="entry name" value="MarR_2"/>
    <property type="match status" value="1"/>
</dbReference>
<dbReference type="InterPro" id="IPR036390">
    <property type="entry name" value="WH_DNA-bd_sf"/>
</dbReference>
<keyword evidence="1" id="KW-0805">Transcription regulation</keyword>
<evidence type="ECO:0000313" key="6">
    <source>
        <dbReference type="EMBL" id="MDQ0204607.1"/>
    </source>
</evidence>
<dbReference type="Proteomes" id="UP001239167">
    <property type="component" value="Unassembled WGS sequence"/>
</dbReference>
<keyword evidence="3" id="KW-0804">Transcription</keyword>
<evidence type="ECO:0000259" key="5">
    <source>
        <dbReference type="PROSITE" id="PS50995"/>
    </source>
</evidence>
<proteinExistence type="predicted"/>
<protein>
    <submittedName>
        <fullName evidence="6">DNA-binding MarR family transcriptional regulator</fullName>
    </submittedName>
</protein>
<evidence type="ECO:0000256" key="3">
    <source>
        <dbReference type="ARBA" id="ARBA00023163"/>
    </source>
</evidence>
<dbReference type="PANTHER" id="PTHR42756">
    <property type="entry name" value="TRANSCRIPTIONAL REGULATOR, MARR"/>
    <property type="match status" value="1"/>
</dbReference>
<sequence length="203" mass="23225">MEDEKQNTTDLIISVNELLPVFTRFIKMYQRSLYKLKPPFVPYQGQIRVLNVIADNDGILFKELMELLDIRSASLSELLNKLEKADLIRREKDIADKRITHVYLSTSGKIIVKNSQNQFNPAELLFGELSSEEKISFYNIIKKLCASCEAQLILSDEFDETRPLPPHLKDHLPGAPLPHIHDHPTLHVNPSCSPHKKNLDGDD</sequence>
<accession>A0ABT9Y9T6</accession>
<dbReference type="EMBL" id="JAUSUE010000018">
    <property type="protein sequence ID" value="MDQ0204607.1"/>
    <property type="molecule type" value="Genomic_DNA"/>
</dbReference>
<reference evidence="6 7" key="1">
    <citation type="submission" date="2023-07" db="EMBL/GenBank/DDBJ databases">
        <title>Genomic Encyclopedia of Type Strains, Phase IV (KMG-IV): sequencing the most valuable type-strain genomes for metagenomic binning, comparative biology and taxonomic classification.</title>
        <authorList>
            <person name="Goeker M."/>
        </authorList>
    </citation>
    <scope>NUCLEOTIDE SEQUENCE [LARGE SCALE GENOMIC DNA]</scope>
    <source>
        <strain evidence="6 7">DSM 16980</strain>
    </source>
</reference>
<keyword evidence="7" id="KW-1185">Reference proteome</keyword>
<dbReference type="RefSeq" id="WP_307224896.1">
    <property type="nucleotide sequence ID" value="NZ_CP116940.1"/>
</dbReference>
<dbReference type="PROSITE" id="PS01117">
    <property type="entry name" value="HTH_MARR_1"/>
    <property type="match status" value="1"/>
</dbReference>
<dbReference type="PROSITE" id="PS50995">
    <property type="entry name" value="HTH_MARR_2"/>
    <property type="match status" value="1"/>
</dbReference>
<evidence type="ECO:0000256" key="2">
    <source>
        <dbReference type="ARBA" id="ARBA00023125"/>
    </source>
</evidence>
<dbReference type="InterPro" id="IPR036388">
    <property type="entry name" value="WH-like_DNA-bd_sf"/>
</dbReference>
<organism evidence="6 7">
    <name type="scientific">Pectinatus haikarae</name>
    <dbReference type="NCBI Taxonomy" id="349096"/>
    <lineage>
        <taxon>Bacteria</taxon>
        <taxon>Bacillati</taxon>
        <taxon>Bacillota</taxon>
        <taxon>Negativicutes</taxon>
        <taxon>Selenomonadales</taxon>
        <taxon>Selenomonadaceae</taxon>
        <taxon>Pectinatus</taxon>
    </lineage>
</organism>
<evidence type="ECO:0000313" key="7">
    <source>
        <dbReference type="Proteomes" id="UP001239167"/>
    </source>
</evidence>
<dbReference type="PANTHER" id="PTHR42756:SF1">
    <property type="entry name" value="TRANSCRIPTIONAL REPRESSOR OF EMRAB OPERON"/>
    <property type="match status" value="1"/>
</dbReference>
<name>A0ABT9Y9T6_9FIRM</name>
<feature type="region of interest" description="Disordered" evidence="4">
    <location>
        <begin position="165"/>
        <end position="203"/>
    </location>
</feature>
<dbReference type="Gene3D" id="1.10.10.10">
    <property type="entry name" value="Winged helix-like DNA-binding domain superfamily/Winged helix DNA-binding domain"/>
    <property type="match status" value="1"/>
</dbReference>